<gene>
    <name evidence="8" type="ORF">FYJ33_10415</name>
</gene>
<feature type="transmembrane region" description="Helical" evidence="7">
    <location>
        <begin position="7"/>
        <end position="28"/>
    </location>
</feature>
<proteinExistence type="inferred from homology"/>
<evidence type="ECO:0000313" key="8">
    <source>
        <dbReference type="EMBL" id="MSR91804.1"/>
    </source>
</evidence>
<dbReference type="AlphaFoldDB" id="A0A7X2MZ71"/>
<organism evidence="8 9">
    <name type="scientific">Inconstantimicrobium porci</name>
    <dbReference type="NCBI Taxonomy" id="2652291"/>
    <lineage>
        <taxon>Bacteria</taxon>
        <taxon>Bacillati</taxon>
        <taxon>Bacillota</taxon>
        <taxon>Clostridia</taxon>
        <taxon>Eubacteriales</taxon>
        <taxon>Clostridiaceae</taxon>
        <taxon>Inconstantimicrobium</taxon>
    </lineage>
</organism>
<comment type="subcellular location">
    <subcellularLocation>
        <location evidence="1">Cell membrane</location>
        <topology evidence="1">Multi-pass membrane protein</topology>
    </subcellularLocation>
</comment>
<dbReference type="GO" id="GO:0005886">
    <property type="term" value="C:plasma membrane"/>
    <property type="evidence" value="ECO:0007669"/>
    <property type="project" value="UniProtKB-SubCell"/>
</dbReference>
<feature type="transmembrane region" description="Helical" evidence="7">
    <location>
        <begin position="48"/>
        <end position="67"/>
    </location>
</feature>
<keyword evidence="3" id="KW-1003">Cell membrane</keyword>
<evidence type="ECO:0000256" key="7">
    <source>
        <dbReference type="SAM" id="Phobius"/>
    </source>
</evidence>
<keyword evidence="9" id="KW-1185">Reference proteome</keyword>
<evidence type="ECO:0000256" key="5">
    <source>
        <dbReference type="ARBA" id="ARBA00022989"/>
    </source>
</evidence>
<evidence type="ECO:0000256" key="3">
    <source>
        <dbReference type="ARBA" id="ARBA00022475"/>
    </source>
</evidence>
<keyword evidence="6 7" id="KW-0472">Membrane</keyword>
<evidence type="ECO:0000256" key="2">
    <source>
        <dbReference type="ARBA" id="ARBA00005779"/>
    </source>
</evidence>
<dbReference type="Proteomes" id="UP000460287">
    <property type="component" value="Unassembled WGS sequence"/>
</dbReference>
<keyword evidence="5 7" id="KW-1133">Transmembrane helix</keyword>
<comment type="caution">
    <text evidence="8">The sequence shown here is derived from an EMBL/GenBank/DDBJ whole genome shotgun (WGS) entry which is preliminary data.</text>
</comment>
<keyword evidence="4 7" id="KW-0812">Transmembrane</keyword>
<comment type="similarity">
    <text evidence="2">Belongs to the UPF0719 family.</text>
</comment>
<evidence type="ECO:0000256" key="4">
    <source>
        <dbReference type="ARBA" id="ARBA00022692"/>
    </source>
</evidence>
<protein>
    <submittedName>
        <fullName evidence="8">DUF350 domain-containing protein</fullName>
    </submittedName>
</protein>
<dbReference type="InterPro" id="IPR007140">
    <property type="entry name" value="DUF350"/>
</dbReference>
<evidence type="ECO:0000313" key="9">
    <source>
        <dbReference type="Proteomes" id="UP000460287"/>
    </source>
</evidence>
<sequence>MMDILGNLGISFLFGLLGIIIMVIGYVIFDKVIPADFNKELEKGNTAVAIVIAGMLIGIALIVSKVVA</sequence>
<evidence type="ECO:0000256" key="1">
    <source>
        <dbReference type="ARBA" id="ARBA00004651"/>
    </source>
</evidence>
<reference evidence="8 9" key="1">
    <citation type="submission" date="2019-08" db="EMBL/GenBank/DDBJ databases">
        <title>In-depth cultivation of the pig gut microbiome towards novel bacterial diversity and tailored functional studies.</title>
        <authorList>
            <person name="Wylensek D."/>
            <person name="Hitch T.C.A."/>
            <person name="Clavel T."/>
        </authorList>
    </citation>
    <scope>NUCLEOTIDE SEQUENCE [LARGE SCALE GENOMIC DNA]</scope>
    <source>
        <strain evidence="8 9">WCA-383-APC-5B</strain>
    </source>
</reference>
<dbReference type="Pfam" id="PF03994">
    <property type="entry name" value="DUF350"/>
    <property type="match status" value="1"/>
</dbReference>
<evidence type="ECO:0000256" key="6">
    <source>
        <dbReference type="ARBA" id="ARBA00023136"/>
    </source>
</evidence>
<accession>A0A7X2MZ71</accession>
<dbReference type="EMBL" id="VULX01000016">
    <property type="protein sequence ID" value="MSR91804.1"/>
    <property type="molecule type" value="Genomic_DNA"/>
</dbReference>
<name>A0A7X2MZ71_9CLOT</name>